<sequence length="430" mass="48418">MKKYYFRAFVLVCLLVITSVFIGWTDASAGQNKEIITFLGGSTYSWKISRALEQVRQNPETNAVEVRYYTEEDLAAGAIDLAVIKNSKILLVDDMFRTLREFAIKEADFSSTKIFGLSTVPNDPDKIISDPKVKAYNHPLTRKNLSNLLYFLMHRELGVSIAYAPPQVVPGQGIFHPQSEKVFSDFDEYLKWYKTSGLYHPKGYWIGIPEMNTYVYPGETGAVVEKLVTKLESDGMNVLPIYSYPASKSVNTYFFDPATTRPRVDLVASMAFKFSPHDAQFAKELFSRLNVPVLNPLRVHFLTVPEWRDDPQGLGPMEVSYAMANPEMYGLIEPSAIGGKVVQKDALTGKNLYTYDAIDENLDFFITRVQAWLNLKTKANKDKKVVIMFWNHTPGKQNVGGTYLNVFRTSTPTSWMTLAKGSRPNAGGGL</sequence>
<feature type="domain" description="CobN/magnesium chelatase" evidence="1">
    <location>
        <begin position="136"/>
        <end position="409"/>
    </location>
</feature>
<proteinExistence type="predicted"/>
<dbReference type="Pfam" id="PF02514">
    <property type="entry name" value="CobN-Mg_chel"/>
    <property type="match status" value="1"/>
</dbReference>
<protein>
    <recommendedName>
        <fullName evidence="1">CobN/magnesium chelatase domain-containing protein</fullName>
    </recommendedName>
</protein>
<dbReference type="AlphaFoldDB" id="A0A5K8AIQ9"/>
<gene>
    <name evidence="2" type="ORF">DSCOOX_56280</name>
</gene>
<name>A0A5K8AIQ9_9BACT</name>
<keyword evidence="3" id="KW-1185">Reference proteome</keyword>
<organism evidence="2 3">
    <name type="scientific">Desulfosarcina ovata subsp. ovata</name>
    <dbReference type="NCBI Taxonomy" id="2752305"/>
    <lineage>
        <taxon>Bacteria</taxon>
        <taxon>Pseudomonadati</taxon>
        <taxon>Thermodesulfobacteriota</taxon>
        <taxon>Desulfobacteria</taxon>
        <taxon>Desulfobacterales</taxon>
        <taxon>Desulfosarcinaceae</taxon>
        <taxon>Desulfosarcina</taxon>
    </lineage>
</organism>
<dbReference type="PANTHER" id="PTHR44119:SF4">
    <property type="entry name" value="AEROBIC COBALTOCHELATASE SUBUNIT COBN"/>
    <property type="match status" value="1"/>
</dbReference>
<dbReference type="PANTHER" id="PTHR44119">
    <property type="entry name" value="MAGNESIUM-CHELATASE SUBUNIT CHLH, CHLOROPLASTIC"/>
    <property type="match status" value="1"/>
</dbReference>
<accession>A0A5K8AIQ9</accession>
<reference evidence="2 3" key="1">
    <citation type="submission" date="2019-11" db="EMBL/GenBank/DDBJ databases">
        <title>Comparative genomics of hydrocarbon-degrading Desulfosarcina strains.</title>
        <authorList>
            <person name="Watanabe M."/>
            <person name="Kojima H."/>
            <person name="Fukui M."/>
        </authorList>
    </citation>
    <scope>NUCLEOTIDE SEQUENCE [LARGE SCALE GENOMIC DNA]</scope>
    <source>
        <strain evidence="3">oXyS1</strain>
    </source>
</reference>
<evidence type="ECO:0000313" key="2">
    <source>
        <dbReference type="EMBL" id="BBO92448.1"/>
    </source>
</evidence>
<evidence type="ECO:0000259" key="1">
    <source>
        <dbReference type="Pfam" id="PF02514"/>
    </source>
</evidence>
<evidence type="ECO:0000313" key="3">
    <source>
        <dbReference type="Proteomes" id="UP000422108"/>
    </source>
</evidence>
<dbReference type="Proteomes" id="UP000422108">
    <property type="component" value="Chromosome"/>
</dbReference>
<dbReference type="EMBL" id="AP021879">
    <property type="protein sequence ID" value="BBO92448.1"/>
    <property type="molecule type" value="Genomic_DNA"/>
</dbReference>
<dbReference type="InterPro" id="IPR003672">
    <property type="entry name" value="CobN/Mg_chltase"/>
</dbReference>
<dbReference type="RefSeq" id="WP_155313193.1">
    <property type="nucleotide sequence ID" value="NZ_AP021879.1"/>
</dbReference>